<dbReference type="InterPro" id="IPR051052">
    <property type="entry name" value="Diverse_substrate_MTase"/>
</dbReference>
<dbReference type="AlphaFoldDB" id="A0A2N1J7X1"/>
<sequence>MHPVAEQGFNKSATECSYDKARPSYSVQVINSILAAPQSNGPLRIVELGAGTGIATRLLLEHGGAHGGIERLEAFDPSEGMLQCLRASLFGKNGKEGEVDRLKQQGKLKQDAVVVVGEATFEDYNATPGADIVIIAQAWHWAPDFDKALRRIAATLRTGGVLALMWNLEDRSAAKWVADFRDLYERYEAGATQYRHMLWKKMEETPSYQKYYQPLPPVHIQRALPTTEQDAIDRVMSKSYISILSDEHKQLLTDKMRQILEGPDTATGRKWIDKLRGKFEYPYKTDLHMYRRT</sequence>
<dbReference type="Gene3D" id="3.40.50.150">
    <property type="entry name" value="Vaccinia Virus protein VP39"/>
    <property type="match status" value="1"/>
</dbReference>
<dbReference type="OrthoDB" id="66144at2759"/>
<dbReference type="Proteomes" id="UP000232875">
    <property type="component" value="Unassembled WGS sequence"/>
</dbReference>
<evidence type="ECO:0000256" key="1">
    <source>
        <dbReference type="ARBA" id="ARBA00022603"/>
    </source>
</evidence>
<dbReference type="GO" id="GO:0032259">
    <property type="term" value="P:methylation"/>
    <property type="evidence" value="ECO:0007669"/>
    <property type="project" value="UniProtKB-KW"/>
</dbReference>
<dbReference type="STRING" id="2020962.A0A2N1J7X1"/>
<protein>
    <submittedName>
        <fullName evidence="3">Uncharacterized protein</fullName>
    </submittedName>
</protein>
<reference evidence="3 4" key="1">
    <citation type="submission" date="2017-10" db="EMBL/GenBank/DDBJ databases">
        <title>A novel species of cold-tolerant Malassezia isolated from bats.</title>
        <authorList>
            <person name="Lorch J.M."/>
            <person name="Palmer J.M."/>
            <person name="Vanderwolf K.J."/>
            <person name="Schmidt K.Z."/>
            <person name="Verant M.L."/>
            <person name="Weller T.J."/>
            <person name="Blehert D.S."/>
        </authorList>
    </citation>
    <scope>NUCLEOTIDE SEQUENCE [LARGE SCALE GENOMIC DNA]</scope>
    <source>
        <strain evidence="3 4">NWHC:44797-103</strain>
    </source>
</reference>
<dbReference type="GO" id="GO:0008168">
    <property type="term" value="F:methyltransferase activity"/>
    <property type="evidence" value="ECO:0007669"/>
    <property type="project" value="UniProtKB-KW"/>
</dbReference>
<evidence type="ECO:0000313" key="3">
    <source>
        <dbReference type="EMBL" id="PKI82654.1"/>
    </source>
</evidence>
<dbReference type="CDD" id="cd02440">
    <property type="entry name" value="AdoMet_MTases"/>
    <property type="match status" value="1"/>
</dbReference>
<gene>
    <name evidence="3" type="ORF">MVES_003467</name>
</gene>
<keyword evidence="1" id="KW-0489">Methyltransferase</keyword>
<dbReference type="EMBL" id="KZ454994">
    <property type="protein sequence ID" value="PKI82654.1"/>
    <property type="molecule type" value="Genomic_DNA"/>
</dbReference>
<name>A0A2N1J7X1_9BASI</name>
<dbReference type="PANTHER" id="PTHR44942:SF4">
    <property type="entry name" value="METHYLTRANSFERASE TYPE 11 DOMAIN-CONTAINING PROTEIN"/>
    <property type="match status" value="1"/>
</dbReference>
<evidence type="ECO:0000313" key="4">
    <source>
        <dbReference type="Proteomes" id="UP000232875"/>
    </source>
</evidence>
<dbReference type="SUPFAM" id="SSF53335">
    <property type="entry name" value="S-adenosyl-L-methionine-dependent methyltransferases"/>
    <property type="match status" value="1"/>
</dbReference>
<accession>A0A2N1J7X1</accession>
<dbReference type="PANTHER" id="PTHR44942">
    <property type="entry name" value="METHYLTRANSF_11 DOMAIN-CONTAINING PROTEIN"/>
    <property type="match status" value="1"/>
</dbReference>
<dbReference type="InterPro" id="IPR029063">
    <property type="entry name" value="SAM-dependent_MTases_sf"/>
</dbReference>
<keyword evidence="2" id="KW-0808">Transferase</keyword>
<keyword evidence="4" id="KW-1185">Reference proteome</keyword>
<evidence type="ECO:0000256" key="2">
    <source>
        <dbReference type="ARBA" id="ARBA00022679"/>
    </source>
</evidence>
<proteinExistence type="predicted"/>
<dbReference type="Pfam" id="PF13489">
    <property type="entry name" value="Methyltransf_23"/>
    <property type="match status" value="1"/>
</dbReference>
<organism evidence="3 4">
    <name type="scientific">Malassezia vespertilionis</name>
    <dbReference type="NCBI Taxonomy" id="2020962"/>
    <lineage>
        <taxon>Eukaryota</taxon>
        <taxon>Fungi</taxon>
        <taxon>Dikarya</taxon>
        <taxon>Basidiomycota</taxon>
        <taxon>Ustilaginomycotina</taxon>
        <taxon>Malasseziomycetes</taxon>
        <taxon>Malasseziales</taxon>
        <taxon>Malasseziaceae</taxon>
        <taxon>Malassezia</taxon>
    </lineage>
</organism>